<evidence type="ECO:0000256" key="1">
    <source>
        <dbReference type="ARBA" id="ARBA00001528"/>
    </source>
</evidence>
<feature type="transmembrane region" description="Helical" evidence="4">
    <location>
        <begin position="21"/>
        <end position="44"/>
    </location>
</feature>
<dbReference type="InterPro" id="IPR015421">
    <property type="entry name" value="PyrdxlP-dep_Trfase_major"/>
</dbReference>
<dbReference type="PANTHER" id="PTHR11680">
    <property type="entry name" value="SERINE HYDROXYMETHYLTRANSFERASE"/>
    <property type="match status" value="1"/>
</dbReference>
<dbReference type="InterPro" id="IPR015424">
    <property type="entry name" value="PyrdxlP-dep_Trfase"/>
</dbReference>
<dbReference type="GO" id="GO:0030170">
    <property type="term" value="F:pyridoxal phosphate binding"/>
    <property type="evidence" value="ECO:0007669"/>
    <property type="project" value="TreeGrafter"/>
</dbReference>
<evidence type="ECO:0000259" key="5">
    <source>
        <dbReference type="Pfam" id="PF00464"/>
    </source>
</evidence>
<dbReference type="InterPro" id="IPR015422">
    <property type="entry name" value="PyrdxlP-dep_Trfase_small"/>
</dbReference>
<keyword evidence="3" id="KW-0663">Pyridoxal phosphate</keyword>
<dbReference type="Pfam" id="PF00464">
    <property type="entry name" value="SHMT"/>
    <property type="match status" value="1"/>
</dbReference>
<keyword evidence="4" id="KW-0472">Membrane</keyword>
<dbReference type="AlphaFoldDB" id="A0AAE1SKC8"/>
<dbReference type="GO" id="GO:0046653">
    <property type="term" value="P:tetrahydrofolate metabolic process"/>
    <property type="evidence" value="ECO:0007669"/>
    <property type="project" value="TreeGrafter"/>
</dbReference>
<name>A0AAE1SKC8_9SOLA</name>
<feature type="domain" description="Serine hydroxymethyltransferase-like" evidence="5">
    <location>
        <begin position="132"/>
        <end position="202"/>
    </location>
</feature>
<proteinExistence type="predicted"/>
<sequence length="203" mass="23061">MFHTISTVKCDSSNLFKFDEILLTIPCMLSTCIPARGFFVYLAFSNLPFDTDVYDITLPYSANETMFTDSSFLSTYILVVARRGEQVCGLGLKHVSTYAPEHFSSSLEVLLALHPFSLVRHMWITQWNALLEHINSDCASILKLEKARQWQGLEFIPLVNLMPVVSSLLTMTYSERHLGPKYNGGNEYIDLIERLCQACALEF</sequence>
<keyword evidence="7" id="KW-1185">Reference proteome</keyword>
<reference evidence="6" key="1">
    <citation type="submission" date="2023-12" db="EMBL/GenBank/DDBJ databases">
        <title>Genome assembly of Anisodus tanguticus.</title>
        <authorList>
            <person name="Wang Y.-J."/>
        </authorList>
    </citation>
    <scope>NUCLEOTIDE SEQUENCE</scope>
    <source>
        <strain evidence="6">KB-2021</strain>
        <tissue evidence="6">Leaf</tissue>
    </source>
</reference>
<protein>
    <recommendedName>
        <fullName evidence="5">Serine hydroxymethyltransferase-like domain-containing protein</fullName>
    </recommendedName>
</protein>
<dbReference type="Gene3D" id="3.90.1150.10">
    <property type="entry name" value="Aspartate Aminotransferase, domain 1"/>
    <property type="match status" value="1"/>
</dbReference>
<comment type="cofactor">
    <cofactor evidence="2">
        <name>pyridoxal 5'-phosphate</name>
        <dbReference type="ChEBI" id="CHEBI:597326"/>
    </cofactor>
</comment>
<evidence type="ECO:0000256" key="4">
    <source>
        <dbReference type="SAM" id="Phobius"/>
    </source>
</evidence>
<dbReference type="GO" id="GO:0004372">
    <property type="term" value="F:glycine hydroxymethyltransferase activity"/>
    <property type="evidence" value="ECO:0007669"/>
    <property type="project" value="UniProtKB-EC"/>
</dbReference>
<evidence type="ECO:0000313" key="6">
    <source>
        <dbReference type="EMBL" id="KAK4371251.1"/>
    </source>
</evidence>
<accession>A0AAE1SKC8</accession>
<dbReference type="GO" id="GO:0019264">
    <property type="term" value="P:glycine biosynthetic process from serine"/>
    <property type="evidence" value="ECO:0007669"/>
    <property type="project" value="TreeGrafter"/>
</dbReference>
<dbReference type="Gene3D" id="3.40.640.10">
    <property type="entry name" value="Type I PLP-dependent aspartate aminotransferase-like (Major domain)"/>
    <property type="match status" value="1"/>
</dbReference>
<dbReference type="Proteomes" id="UP001291623">
    <property type="component" value="Unassembled WGS sequence"/>
</dbReference>
<organism evidence="6 7">
    <name type="scientific">Anisodus tanguticus</name>
    <dbReference type="NCBI Taxonomy" id="243964"/>
    <lineage>
        <taxon>Eukaryota</taxon>
        <taxon>Viridiplantae</taxon>
        <taxon>Streptophyta</taxon>
        <taxon>Embryophyta</taxon>
        <taxon>Tracheophyta</taxon>
        <taxon>Spermatophyta</taxon>
        <taxon>Magnoliopsida</taxon>
        <taxon>eudicotyledons</taxon>
        <taxon>Gunneridae</taxon>
        <taxon>Pentapetalae</taxon>
        <taxon>asterids</taxon>
        <taxon>lamiids</taxon>
        <taxon>Solanales</taxon>
        <taxon>Solanaceae</taxon>
        <taxon>Solanoideae</taxon>
        <taxon>Hyoscyameae</taxon>
        <taxon>Anisodus</taxon>
    </lineage>
</organism>
<evidence type="ECO:0000313" key="7">
    <source>
        <dbReference type="Proteomes" id="UP001291623"/>
    </source>
</evidence>
<dbReference type="GO" id="GO:0005739">
    <property type="term" value="C:mitochondrion"/>
    <property type="evidence" value="ECO:0007669"/>
    <property type="project" value="TreeGrafter"/>
</dbReference>
<dbReference type="PANTHER" id="PTHR11680:SF28">
    <property type="entry name" value="SERINE HYDROXYMETHYLTRANSFERASE, MITOCHONDRIAL"/>
    <property type="match status" value="1"/>
</dbReference>
<evidence type="ECO:0000256" key="3">
    <source>
        <dbReference type="ARBA" id="ARBA00022898"/>
    </source>
</evidence>
<dbReference type="EMBL" id="JAVYJV010000005">
    <property type="protein sequence ID" value="KAK4371251.1"/>
    <property type="molecule type" value="Genomic_DNA"/>
</dbReference>
<gene>
    <name evidence="6" type="ORF">RND71_010726</name>
</gene>
<dbReference type="SUPFAM" id="SSF53383">
    <property type="entry name" value="PLP-dependent transferases"/>
    <property type="match status" value="1"/>
</dbReference>
<evidence type="ECO:0000256" key="2">
    <source>
        <dbReference type="ARBA" id="ARBA00001933"/>
    </source>
</evidence>
<dbReference type="InterPro" id="IPR039429">
    <property type="entry name" value="SHMT-like_dom"/>
</dbReference>
<comment type="caution">
    <text evidence="6">The sequence shown here is derived from an EMBL/GenBank/DDBJ whole genome shotgun (WGS) entry which is preliminary data.</text>
</comment>
<keyword evidence="4" id="KW-1133">Transmembrane helix</keyword>
<comment type="catalytic activity">
    <reaction evidence="1">
        <text>(6R)-5,10-methylene-5,6,7,8-tetrahydrofolate + glycine + H2O = (6S)-5,6,7,8-tetrahydrofolate + L-serine</text>
        <dbReference type="Rhea" id="RHEA:15481"/>
        <dbReference type="ChEBI" id="CHEBI:15377"/>
        <dbReference type="ChEBI" id="CHEBI:15636"/>
        <dbReference type="ChEBI" id="CHEBI:33384"/>
        <dbReference type="ChEBI" id="CHEBI:57305"/>
        <dbReference type="ChEBI" id="CHEBI:57453"/>
        <dbReference type="EC" id="2.1.2.1"/>
    </reaction>
</comment>
<dbReference type="InterPro" id="IPR049943">
    <property type="entry name" value="Ser_HO-MeTrfase-like"/>
</dbReference>
<keyword evidence="4" id="KW-0812">Transmembrane</keyword>